<dbReference type="Proteomes" id="UP000191686">
    <property type="component" value="Unassembled WGS sequence"/>
</dbReference>
<dbReference type="EMBL" id="JYMX02000008">
    <property type="protein sequence ID" value="MCW3712094.1"/>
    <property type="molecule type" value="Genomic_DNA"/>
</dbReference>
<feature type="coiled-coil region" evidence="1">
    <location>
        <begin position="79"/>
        <end position="144"/>
    </location>
</feature>
<sequence length="241" mass="27904">MNIRETTDLLKVTIAFELKDIFKSTFKTAKWDSYSKTWDVKNTTANKNKLAQFEKTLAETNVEEKIKAAEEALLTENQVTELKAQFERVGARIRDLEDIKASQFELQATIQKLTSKIEEKKDIVAQEQAQIAAVKAENERQLNAVLGNYKYQGMGVQETVEYAGKQFAYYLRYKGNYLDNFYAAQKFLGETYDDIAEKFGIEFTVLDQCWKANKNRHDRDGHWFSENVCDPRYVKAVDKAE</sequence>
<keyword evidence="1" id="KW-0175">Coiled coil</keyword>
<reference evidence="2 3" key="2">
    <citation type="journal article" date="2017" name="Front. Microbiol.">
        <title>Genomics Reveals a Unique Clone of Burkholderia cenocepacia Harboring an Actively Excising Novel Genomic Island.</title>
        <authorList>
            <person name="Patil P.P."/>
            <person name="Mali S."/>
            <person name="Midha S."/>
            <person name="Gautam V."/>
            <person name="Dash L."/>
            <person name="Kumar S."/>
            <person name="Shastri J."/>
            <person name="Singhal L."/>
            <person name="Patil P.B."/>
        </authorList>
    </citation>
    <scope>NUCLEOTIDE SEQUENCE [LARGE SCALE GENOMIC DNA]</scope>
    <source>
        <strain evidence="2 3">BC-19</strain>
    </source>
</reference>
<comment type="caution">
    <text evidence="2">The sequence shown here is derived from an EMBL/GenBank/DDBJ whole genome shotgun (WGS) entry which is preliminary data.</text>
</comment>
<accession>A0ABD4UD84</accession>
<dbReference type="RefSeq" id="WP_080323418.1">
    <property type="nucleotide sequence ID" value="NZ_JYMX02000008.1"/>
</dbReference>
<name>A0ABD4UD84_9BURK</name>
<reference evidence="2 3" key="1">
    <citation type="journal article" date="2017" name="Front. Microbiol.">
        <title>Genomics reveals a unique clone of Burkholderia cenocepacia harbouring an actively excising novel genomic island.</title>
        <authorList>
            <person name="Patil P."/>
            <person name="Mali S."/>
            <person name="Midha S."/>
            <person name="Gautam V."/>
            <person name="Dash L."/>
            <person name="Kumar S."/>
            <person name="Shastri J."/>
            <person name="Singhal L."/>
            <person name="Patil P.B."/>
        </authorList>
    </citation>
    <scope>NUCLEOTIDE SEQUENCE [LARGE SCALE GENOMIC DNA]</scope>
    <source>
        <strain evidence="2 3">BC-19</strain>
    </source>
</reference>
<proteinExistence type="predicted"/>
<evidence type="ECO:0000313" key="3">
    <source>
        <dbReference type="Proteomes" id="UP000191686"/>
    </source>
</evidence>
<organism evidence="2 3">
    <name type="scientific">Burkholderia cenocepacia</name>
    <dbReference type="NCBI Taxonomy" id="95486"/>
    <lineage>
        <taxon>Bacteria</taxon>
        <taxon>Pseudomonadati</taxon>
        <taxon>Pseudomonadota</taxon>
        <taxon>Betaproteobacteria</taxon>
        <taxon>Burkholderiales</taxon>
        <taxon>Burkholderiaceae</taxon>
        <taxon>Burkholderia</taxon>
        <taxon>Burkholderia cepacia complex</taxon>
    </lineage>
</organism>
<protein>
    <submittedName>
        <fullName evidence="2">MICOS complex subunit MIC60</fullName>
    </submittedName>
</protein>
<dbReference type="AlphaFoldDB" id="A0ABD4UD84"/>
<evidence type="ECO:0000313" key="2">
    <source>
        <dbReference type="EMBL" id="MCW3712094.1"/>
    </source>
</evidence>
<gene>
    <name evidence="2" type="ORF">UE95_012430</name>
</gene>
<evidence type="ECO:0000256" key="1">
    <source>
        <dbReference type="SAM" id="Coils"/>
    </source>
</evidence>